<dbReference type="OrthoDB" id="5204927at2759"/>
<feature type="compositionally biased region" description="Polar residues" evidence="1">
    <location>
        <begin position="160"/>
        <end position="170"/>
    </location>
</feature>
<accession>A0A9P9RCJ0</accession>
<feature type="compositionally biased region" description="Low complexity" evidence="1">
    <location>
        <begin position="86"/>
        <end position="99"/>
    </location>
</feature>
<feature type="compositionally biased region" description="Polar residues" evidence="1">
    <location>
        <begin position="413"/>
        <end position="424"/>
    </location>
</feature>
<feature type="compositionally biased region" description="Polar residues" evidence="1">
    <location>
        <begin position="60"/>
        <end position="72"/>
    </location>
</feature>
<gene>
    <name evidence="2" type="ORF">B0J15DRAFT_110355</name>
</gene>
<feature type="compositionally biased region" description="Polar residues" evidence="1">
    <location>
        <begin position="334"/>
        <end position="359"/>
    </location>
</feature>
<protein>
    <submittedName>
        <fullName evidence="2">Uncharacterized protein</fullName>
    </submittedName>
</protein>
<evidence type="ECO:0000313" key="3">
    <source>
        <dbReference type="Proteomes" id="UP000736672"/>
    </source>
</evidence>
<feature type="compositionally biased region" description="Polar residues" evidence="1">
    <location>
        <begin position="192"/>
        <end position="204"/>
    </location>
</feature>
<organism evidence="2 3">
    <name type="scientific">Fusarium solani</name>
    <name type="common">Filamentous fungus</name>
    <dbReference type="NCBI Taxonomy" id="169388"/>
    <lineage>
        <taxon>Eukaryota</taxon>
        <taxon>Fungi</taxon>
        <taxon>Dikarya</taxon>
        <taxon>Ascomycota</taxon>
        <taxon>Pezizomycotina</taxon>
        <taxon>Sordariomycetes</taxon>
        <taxon>Hypocreomycetidae</taxon>
        <taxon>Hypocreales</taxon>
        <taxon>Nectriaceae</taxon>
        <taxon>Fusarium</taxon>
        <taxon>Fusarium solani species complex</taxon>
    </lineage>
</organism>
<comment type="caution">
    <text evidence="2">The sequence shown here is derived from an EMBL/GenBank/DDBJ whole genome shotgun (WGS) entry which is preliminary data.</text>
</comment>
<keyword evidence="3" id="KW-1185">Reference proteome</keyword>
<feature type="compositionally biased region" description="Low complexity" evidence="1">
    <location>
        <begin position="298"/>
        <end position="317"/>
    </location>
</feature>
<dbReference type="EMBL" id="JAGTJS010000002">
    <property type="protein sequence ID" value="KAH7273804.1"/>
    <property type="molecule type" value="Genomic_DNA"/>
</dbReference>
<feature type="compositionally biased region" description="Polar residues" evidence="1">
    <location>
        <begin position="19"/>
        <end position="28"/>
    </location>
</feature>
<evidence type="ECO:0000313" key="2">
    <source>
        <dbReference type="EMBL" id="KAH7273804.1"/>
    </source>
</evidence>
<name>A0A9P9RCJ0_FUSSL</name>
<feature type="region of interest" description="Disordered" evidence="1">
    <location>
        <begin position="1"/>
        <end position="436"/>
    </location>
</feature>
<dbReference type="Proteomes" id="UP000736672">
    <property type="component" value="Unassembled WGS sequence"/>
</dbReference>
<reference evidence="2" key="1">
    <citation type="journal article" date="2021" name="Nat. Commun.">
        <title>Genetic determinants of endophytism in the Arabidopsis root mycobiome.</title>
        <authorList>
            <person name="Mesny F."/>
            <person name="Miyauchi S."/>
            <person name="Thiergart T."/>
            <person name="Pickel B."/>
            <person name="Atanasova L."/>
            <person name="Karlsson M."/>
            <person name="Huettel B."/>
            <person name="Barry K.W."/>
            <person name="Haridas S."/>
            <person name="Chen C."/>
            <person name="Bauer D."/>
            <person name="Andreopoulos W."/>
            <person name="Pangilinan J."/>
            <person name="LaButti K."/>
            <person name="Riley R."/>
            <person name="Lipzen A."/>
            <person name="Clum A."/>
            <person name="Drula E."/>
            <person name="Henrissat B."/>
            <person name="Kohler A."/>
            <person name="Grigoriev I.V."/>
            <person name="Martin F.M."/>
            <person name="Hacquard S."/>
        </authorList>
    </citation>
    <scope>NUCLEOTIDE SEQUENCE</scope>
    <source>
        <strain evidence="2">FSSC 5 MPI-SDFR-AT-0091</strain>
    </source>
</reference>
<feature type="compositionally biased region" description="Polar residues" evidence="1">
    <location>
        <begin position="239"/>
        <end position="251"/>
    </location>
</feature>
<proteinExistence type="predicted"/>
<sequence>MTTTMLYTTGASMDEPTNRFASKTNTSGKPRHRPKSIQIEPFDPNELSKKLTGLAVEQDGQPSQQNQLQVPMSANDMGEPSPRTIPAQQPASATTSAAPKSHKEKKNDKLSTPTQAAPSRRGSIFDHLRFRGSNYTDETERQEEEDAKKKVRYRHVPQVAAQQFARTTTVEPLAQKAQPSPKGMRPVPGPHSMNNGTMSLQEYNRQYRRAQSLCSGRPSGPPGRTRLESTAEVDEENSQQKNPRISVQGQFWNDFKAGESGRRMSTGNMWGRSDSQLQVPFRRDSTAVGAVCQNNTTSGRRGSASSSGFSDVSSAFARDSGPASPFKTEFGGANSPNRRGSDNTSAAPSRRSSLANIANPQRAAEVHRVDWSQSDQPVKVRRDSKWAGLKQRKASVNQKTNNEEKLSPPGNETEVQAQPSTSPKSPKAGFLGRFKR</sequence>
<feature type="compositionally biased region" description="Polar residues" evidence="1">
    <location>
        <begin position="263"/>
        <end position="278"/>
    </location>
</feature>
<evidence type="ECO:0000256" key="1">
    <source>
        <dbReference type="SAM" id="MobiDB-lite"/>
    </source>
</evidence>
<feature type="compositionally biased region" description="Polar residues" evidence="1">
    <location>
        <begin position="1"/>
        <end position="11"/>
    </location>
</feature>
<dbReference type="AlphaFoldDB" id="A0A9P9RCJ0"/>